<feature type="transmembrane region" description="Helical" evidence="4">
    <location>
        <begin position="310"/>
        <end position="333"/>
    </location>
</feature>
<feature type="transmembrane region" description="Helical" evidence="4">
    <location>
        <begin position="339"/>
        <end position="357"/>
    </location>
</feature>
<dbReference type="Pfam" id="PF13181">
    <property type="entry name" value="TPR_8"/>
    <property type="match status" value="1"/>
</dbReference>
<name>A0A933I9Q5_UNCT6</name>
<feature type="transmembrane region" description="Helical" evidence="4">
    <location>
        <begin position="167"/>
        <end position="198"/>
    </location>
</feature>
<comment type="caution">
    <text evidence="6">The sequence shown here is derived from an EMBL/GenBank/DDBJ whole genome shotgun (WGS) entry which is preliminary data.</text>
</comment>
<dbReference type="PANTHER" id="PTHR44227">
    <property type="match status" value="1"/>
</dbReference>
<dbReference type="Pfam" id="PF13431">
    <property type="entry name" value="TPR_17"/>
    <property type="match status" value="1"/>
</dbReference>
<evidence type="ECO:0000256" key="1">
    <source>
        <dbReference type="ARBA" id="ARBA00022737"/>
    </source>
</evidence>
<feature type="repeat" description="TPR" evidence="3">
    <location>
        <begin position="507"/>
        <end position="540"/>
    </location>
</feature>
<dbReference type="SUPFAM" id="SSF48452">
    <property type="entry name" value="TPR-like"/>
    <property type="match status" value="1"/>
</dbReference>
<dbReference type="SMART" id="SM00028">
    <property type="entry name" value="TPR"/>
    <property type="match status" value="5"/>
</dbReference>
<dbReference type="InterPro" id="IPR011990">
    <property type="entry name" value="TPR-like_helical_dom_sf"/>
</dbReference>
<gene>
    <name evidence="6" type="ORF">HY768_04435</name>
</gene>
<feature type="repeat" description="TPR" evidence="3">
    <location>
        <begin position="541"/>
        <end position="574"/>
    </location>
</feature>
<evidence type="ECO:0000256" key="4">
    <source>
        <dbReference type="SAM" id="Phobius"/>
    </source>
</evidence>
<keyword evidence="4" id="KW-0812">Transmembrane</keyword>
<dbReference type="InterPro" id="IPR038731">
    <property type="entry name" value="RgtA/B/C-like"/>
</dbReference>
<organism evidence="6 7">
    <name type="scientific">candidate division TA06 bacterium</name>
    <dbReference type="NCBI Taxonomy" id="2250710"/>
    <lineage>
        <taxon>Bacteria</taxon>
        <taxon>Bacteria division TA06</taxon>
    </lineage>
</organism>
<feature type="transmembrane region" description="Helical" evidence="4">
    <location>
        <begin position="283"/>
        <end position="303"/>
    </location>
</feature>
<proteinExistence type="predicted"/>
<feature type="domain" description="Glycosyltransferase RgtA/B/C/D-like" evidence="5">
    <location>
        <begin position="81"/>
        <end position="225"/>
    </location>
</feature>
<keyword evidence="2 3" id="KW-0802">TPR repeat</keyword>
<evidence type="ECO:0000313" key="7">
    <source>
        <dbReference type="Proteomes" id="UP000736328"/>
    </source>
</evidence>
<sequence>MNKKYLRIILILALTVIAYWPIFSADFMYDDRFFVQENPGIREWRNLPEYFASHSSSIAAIKWEGIWRPLRTVSYLVDYKIWGLNPLGFHLTNLLWHLLNVVILYLLLSRLFKNENLSLAACLIFALHPIQTEAVTWISSRGDLMFLSCGLTAFILFMSYEESRKHWALGLSCFSFILALLSKETAIVLPALFILYRYIFTGKGNIRETISRWKPDTVYFLIIAVYFVLRRLALGMVSQCPYWGDSFWTNLFTMIRVALDYVRLLFLPLWLRVDYVYDLSTNILDWRIIGSLGILTMITAFAIRDLKNKGFLAFGWFWFVIGLLPVSNIFPITTLLAERFLYLPLIGFAIWAGYLWSSLGNRKLAAAILWLILPAMMALTIKRNMEWRSPLKLWTAETARSQNSFIAHDYLGNLYYQNGNLPSAEREFLRALEIDPTYVNSLYGLALVYVQWQKYDRAIIYARKNLSLDPYHHGAWVALGISYGGKGDLFKSEQAFKQAVSIEPGSREGWANLGIIYAQQMIWKKAVDAYSKAVAVDPGDYSLYNDLALALSRQGDATRALDIWQKVLALSPDHLESRMNLAQALEKTDPVRAAVQWELFLETAQKFGQPVNREFVTRRIKALRKNEKE</sequence>
<dbReference type="Proteomes" id="UP000736328">
    <property type="component" value="Unassembled WGS sequence"/>
</dbReference>
<evidence type="ECO:0000256" key="2">
    <source>
        <dbReference type="ARBA" id="ARBA00022803"/>
    </source>
</evidence>
<dbReference type="Pfam" id="PF13414">
    <property type="entry name" value="TPR_11"/>
    <property type="match status" value="1"/>
</dbReference>
<dbReference type="PROSITE" id="PS50005">
    <property type="entry name" value="TPR"/>
    <property type="match status" value="5"/>
</dbReference>
<feature type="transmembrane region" description="Helical" evidence="4">
    <location>
        <begin position="364"/>
        <end position="381"/>
    </location>
</feature>
<evidence type="ECO:0000259" key="5">
    <source>
        <dbReference type="Pfam" id="PF13231"/>
    </source>
</evidence>
<dbReference type="PANTHER" id="PTHR44227:SF3">
    <property type="entry name" value="PROTEIN O-MANNOSYL-TRANSFERASE TMTC4"/>
    <property type="match status" value="1"/>
</dbReference>
<dbReference type="EMBL" id="JACQXR010000054">
    <property type="protein sequence ID" value="MBI4726465.1"/>
    <property type="molecule type" value="Genomic_DNA"/>
</dbReference>
<evidence type="ECO:0000256" key="3">
    <source>
        <dbReference type="PROSITE-ProRule" id="PRU00339"/>
    </source>
</evidence>
<feature type="transmembrane region" description="Helical" evidence="4">
    <location>
        <begin position="94"/>
        <end position="112"/>
    </location>
</feature>
<keyword evidence="1" id="KW-0677">Repeat</keyword>
<feature type="transmembrane region" description="Helical" evidence="4">
    <location>
        <begin position="218"/>
        <end position="237"/>
    </location>
</feature>
<dbReference type="Pfam" id="PF13231">
    <property type="entry name" value="PMT_2"/>
    <property type="match status" value="1"/>
</dbReference>
<feature type="repeat" description="TPR" evidence="3">
    <location>
        <begin position="473"/>
        <end position="506"/>
    </location>
</feature>
<feature type="repeat" description="TPR" evidence="3">
    <location>
        <begin position="405"/>
        <end position="438"/>
    </location>
</feature>
<keyword evidence="4" id="KW-0472">Membrane</keyword>
<dbReference type="InterPro" id="IPR019734">
    <property type="entry name" value="TPR_rpt"/>
</dbReference>
<feature type="repeat" description="TPR" evidence="3">
    <location>
        <begin position="439"/>
        <end position="472"/>
    </location>
</feature>
<reference evidence="6" key="1">
    <citation type="submission" date="2020-07" db="EMBL/GenBank/DDBJ databases">
        <title>Huge and variable diversity of episymbiotic CPR bacteria and DPANN archaea in groundwater ecosystems.</title>
        <authorList>
            <person name="He C.Y."/>
            <person name="Keren R."/>
            <person name="Whittaker M."/>
            <person name="Farag I.F."/>
            <person name="Doudna J."/>
            <person name="Cate J.H.D."/>
            <person name="Banfield J.F."/>
        </authorList>
    </citation>
    <scope>NUCLEOTIDE SEQUENCE</scope>
    <source>
        <strain evidence="6">NC_groundwater_1520_Pr4_B-0.1um_53_5</strain>
    </source>
</reference>
<dbReference type="InterPro" id="IPR052346">
    <property type="entry name" value="O-mannosyl-transferase_TMTC"/>
</dbReference>
<dbReference type="Gene3D" id="1.25.40.10">
    <property type="entry name" value="Tetratricopeptide repeat domain"/>
    <property type="match status" value="1"/>
</dbReference>
<accession>A0A933I9Q5</accession>
<feature type="transmembrane region" description="Helical" evidence="4">
    <location>
        <begin position="119"/>
        <end position="138"/>
    </location>
</feature>
<dbReference type="AlphaFoldDB" id="A0A933I9Q5"/>
<keyword evidence="4" id="KW-1133">Transmembrane helix</keyword>
<evidence type="ECO:0000313" key="6">
    <source>
        <dbReference type="EMBL" id="MBI4726465.1"/>
    </source>
</evidence>
<protein>
    <submittedName>
        <fullName evidence="6">Tetratricopeptide repeat protein</fullName>
    </submittedName>
</protein>